<dbReference type="AlphaFoldDB" id="A0A0F0KSR7"/>
<dbReference type="InterPro" id="IPR006311">
    <property type="entry name" value="TAT_signal"/>
</dbReference>
<evidence type="ECO:0000313" key="3">
    <source>
        <dbReference type="EMBL" id="KJL23913.1"/>
    </source>
</evidence>
<keyword evidence="2" id="KW-0732">Signal</keyword>
<sequence length="212" mass="21508">MSRRDRRARAALAALAGALLVIASAPAAAAAPATEIVQGRYVRIVSRADWAAAAAMGPEASVRWDLEISAAAPSPGTVRVGVSALGDAPVAVDVRLCPVAWQGEDCVGGAQLLRRAWGVPRNGRTVELDAISSDDVAHVRLDVRLAGGREAGATQIRVHADGLGDRIQTGPGGQLPATGGSLPLPAIVAGGALLVAAAVVLVFARRRRGGDS</sequence>
<keyword evidence="1" id="KW-1133">Transmembrane helix</keyword>
<keyword evidence="4" id="KW-1185">Reference proteome</keyword>
<organism evidence="3 4">
    <name type="scientific">Microbacterium azadirachtae</name>
    <dbReference type="NCBI Taxonomy" id="582680"/>
    <lineage>
        <taxon>Bacteria</taxon>
        <taxon>Bacillati</taxon>
        <taxon>Actinomycetota</taxon>
        <taxon>Actinomycetes</taxon>
        <taxon>Micrococcales</taxon>
        <taxon>Microbacteriaceae</taxon>
        <taxon>Microbacterium</taxon>
    </lineage>
</organism>
<dbReference type="OrthoDB" id="5084150at2"/>
<reference evidence="3 4" key="1">
    <citation type="submission" date="2015-02" db="EMBL/GenBank/DDBJ databases">
        <title>Draft genome sequences of ten Microbacterium spp. with emphasis on heavy metal contaminated environments.</title>
        <authorList>
            <person name="Corretto E."/>
        </authorList>
    </citation>
    <scope>NUCLEOTIDE SEQUENCE [LARGE SCALE GENOMIC DNA]</scope>
    <source>
        <strain evidence="3 4">DSM 23848</strain>
    </source>
</reference>
<comment type="caution">
    <text evidence="3">The sequence shown here is derived from an EMBL/GenBank/DDBJ whole genome shotgun (WGS) entry which is preliminary data.</text>
</comment>
<gene>
    <name evidence="3" type="ORF">RL72_01865</name>
</gene>
<evidence type="ECO:0000313" key="4">
    <source>
        <dbReference type="Proteomes" id="UP000033448"/>
    </source>
</evidence>
<accession>A0A0F0KSR7</accession>
<evidence type="ECO:0000256" key="1">
    <source>
        <dbReference type="SAM" id="Phobius"/>
    </source>
</evidence>
<dbReference type="Proteomes" id="UP000033448">
    <property type="component" value="Unassembled WGS sequence"/>
</dbReference>
<proteinExistence type="predicted"/>
<dbReference type="PROSITE" id="PS51318">
    <property type="entry name" value="TAT"/>
    <property type="match status" value="1"/>
</dbReference>
<evidence type="ECO:0000256" key="2">
    <source>
        <dbReference type="SAM" id="SignalP"/>
    </source>
</evidence>
<dbReference type="EMBL" id="JYIT01000075">
    <property type="protein sequence ID" value="KJL23913.1"/>
    <property type="molecule type" value="Genomic_DNA"/>
</dbReference>
<evidence type="ECO:0008006" key="5">
    <source>
        <dbReference type="Google" id="ProtNLM"/>
    </source>
</evidence>
<name>A0A0F0KSR7_9MICO</name>
<keyword evidence="1" id="KW-0472">Membrane</keyword>
<protein>
    <recommendedName>
        <fullName evidence="5">Gram-positive cocci surface proteins LPxTG domain-containing protein</fullName>
    </recommendedName>
</protein>
<dbReference type="PATRIC" id="fig|582680.7.peg.1914"/>
<dbReference type="RefSeq" id="WP_045250553.1">
    <property type="nucleotide sequence ID" value="NZ_FNGQ01000004.1"/>
</dbReference>
<keyword evidence="1" id="KW-0812">Transmembrane</keyword>
<dbReference type="NCBIfam" id="TIGR01167">
    <property type="entry name" value="LPXTG_anchor"/>
    <property type="match status" value="1"/>
</dbReference>
<feature type="signal peptide" evidence="2">
    <location>
        <begin position="1"/>
        <end position="29"/>
    </location>
</feature>
<feature type="transmembrane region" description="Helical" evidence="1">
    <location>
        <begin position="184"/>
        <end position="204"/>
    </location>
</feature>
<feature type="chain" id="PRO_5039011074" description="Gram-positive cocci surface proteins LPxTG domain-containing protein" evidence="2">
    <location>
        <begin position="30"/>
        <end position="212"/>
    </location>
</feature>